<dbReference type="Gene3D" id="1.10.168.10">
    <property type="entry name" value="Phosducin, domain 2"/>
    <property type="match status" value="1"/>
</dbReference>
<dbReference type="GO" id="GO:0008277">
    <property type="term" value="P:regulation of G protein-coupled receptor signaling pathway"/>
    <property type="evidence" value="ECO:0007669"/>
    <property type="project" value="InterPro"/>
</dbReference>
<keyword evidence="6" id="KW-1185">Reference proteome</keyword>
<feature type="domain" description="Phosducin" evidence="4">
    <location>
        <begin position="64"/>
        <end position="275"/>
    </location>
</feature>
<dbReference type="Pfam" id="PF02114">
    <property type="entry name" value="Phosducin"/>
    <property type="match status" value="1"/>
</dbReference>
<protein>
    <recommendedName>
        <fullName evidence="4">Phosducin domain-containing protein</fullName>
    </recommendedName>
</protein>
<dbReference type="InterPro" id="IPR024253">
    <property type="entry name" value="Phosducin_thioredoxin-like_dom"/>
</dbReference>
<dbReference type="InterPro" id="IPR051499">
    <property type="entry name" value="Phosducin-like_reg"/>
</dbReference>
<feature type="region of interest" description="Disordered" evidence="3">
    <location>
        <begin position="17"/>
        <end position="48"/>
    </location>
</feature>
<proteinExistence type="inferred from homology"/>
<gene>
    <name evidence="5" type="ORF">RDWZM_003407</name>
</gene>
<reference evidence="5" key="1">
    <citation type="submission" date="2022-12" db="EMBL/GenBank/DDBJ databases">
        <title>Genome assemblies of Blomia tropicalis.</title>
        <authorList>
            <person name="Cui Y."/>
        </authorList>
    </citation>
    <scope>NUCLEOTIDE SEQUENCE</scope>
    <source>
        <tissue evidence="5">Adult mites</tissue>
    </source>
</reference>
<dbReference type="EMBL" id="JAPWDV010000001">
    <property type="protein sequence ID" value="KAJ6224862.1"/>
    <property type="molecule type" value="Genomic_DNA"/>
</dbReference>
<sequence>MATLDDKLLGEKTHYYCSSSEDEGDDECEARKSSKPTSTVSKQPDTNFLGRSKIASDFRRKWDETVNTGPKGVIKDFQRYKQFENEQRESQEKEKLELMKKLSLSCRSYLDDKIEQNLNSEDGLIDDDENDPFMKEYIAKRMREMLERYQQREAKKLFGELQYLNDGESFLAITDDKDLKNVLIITHVYNRKIAECKMMNSCLDKLAKKYQHVKFCCLDASIAGMSYEFVKYGVPALLVYKNGDLVGNFVSLGEEFGKEFDDNDVEDFLVENNILETLKNARKLDDNIVHALNTSIPTLSFAAKGTDPTSQCKDLYEQLVNAHESRENAIKKCIVQVSGRVHSMRQQRDQDQDNIQLIQDLRKEQNKLRMIQNELHVEEVVRDRSLKIFYERCRPFYRPEK</sequence>
<dbReference type="InterPro" id="IPR001200">
    <property type="entry name" value="Phosducin"/>
</dbReference>
<dbReference type="PANTHER" id="PTHR46052">
    <property type="entry name" value="PHOSDUCIN-LIKE PROTEIN"/>
    <property type="match status" value="1"/>
</dbReference>
<dbReference type="AlphaFoldDB" id="A0A9Q0MI89"/>
<dbReference type="PRINTS" id="PR00677">
    <property type="entry name" value="PHOSDUCIN"/>
</dbReference>
<organism evidence="5 6">
    <name type="scientific">Blomia tropicalis</name>
    <name type="common">Mite</name>
    <dbReference type="NCBI Taxonomy" id="40697"/>
    <lineage>
        <taxon>Eukaryota</taxon>
        <taxon>Metazoa</taxon>
        <taxon>Ecdysozoa</taxon>
        <taxon>Arthropoda</taxon>
        <taxon>Chelicerata</taxon>
        <taxon>Arachnida</taxon>
        <taxon>Acari</taxon>
        <taxon>Acariformes</taxon>
        <taxon>Sarcoptiformes</taxon>
        <taxon>Astigmata</taxon>
        <taxon>Glycyphagoidea</taxon>
        <taxon>Echimyopodidae</taxon>
        <taxon>Blomia</taxon>
    </lineage>
</organism>
<comment type="similarity">
    <text evidence="1">Belongs to the phosducin family.</text>
</comment>
<accession>A0A9Q0MI89</accession>
<feature type="compositionally biased region" description="Polar residues" evidence="3">
    <location>
        <begin position="35"/>
        <end position="46"/>
    </location>
</feature>
<evidence type="ECO:0000256" key="1">
    <source>
        <dbReference type="ARBA" id="ARBA00009686"/>
    </source>
</evidence>
<dbReference type="SUPFAM" id="SSF52833">
    <property type="entry name" value="Thioredoxin-like"/>
    <property type="match status" value="1"/>
</dbReference>
<dbReference type="PANTHER" id="PTHR46052:SF1">
    <property type="entry name" value="PHOSDUCIN-LIKE PROTEIN"/>
    <property type="match status" value="1"/>
</dbReference>
<dbReference type="Gene3D" id="3.40.30.10">
    <property type="entry name" value="Glutaredoxin"/>
    <property type="match status" value="1"/>
</dbReference>
<evidence type="ECO:0000313" key="5">
    <source>
        <dbReference type="EMBL" id="KAJ6224862.1"/>
    </source>
</evidence>
<dbReference type="InterPro" id="IPR023196">
    <property type="entry name" value="Phosducin_N_dom_sf"/>
</dbReference>
<keyword evidence="2" id="KW-0597">Phosphoprotein</keyword>
<evidence type="ECO:0000256" key="2">
    <source>
        <dbReference type="ARBA" id="ARBA00022553"/>
    </source>
</evidence>
<dbReference type="InterPro" id="IPR036249">
    <property type="entry name" value="Thioredoxin-like_sf"/>
</dbReference>
<comment type="caution">
    <text evidence="5">The sequence shown here is derived from an EMBL/GenBank/DDBJ whole genome shotgun (WGS) entry which is preliminary data.</text>
</comment>
<dbReference type="OMA" id="ENEANFP"/>
<evidence type="ECO:0000256" key="3">
    <source>
        <dbReference type="SAM" id="MobiDB-lite"/>
    </source>
</evidence>
<dbReference type="Proteomes" id="UP001142055">
    <property type="component" value="Chromosome 1"/>
</dbReference>
<evidence type="ECO:0000313" key="6">
    <source>
        <dbReference type="Proteomes" id="UP001142055"/>
    </source>
</evidence>
<name>A0A9Q0MI89_BLOTA</name>
<dbReference type="CDD" id="cd02987">
    <property type="entry name" value="Phd_like_Phd"/>
    <property type="match status" value="1"/>
</dbReference>
<dbReference type="GO" id="GO:0005758">
    <property type="term" value="C:mitochondrial intermembrane space"/>
    <property type="evidence" value="ECO:0007669"/>
    <property type="project" value="InterPro"/>
</dbReference>
<evidence type="ECO:0000259" key="4">
    <source>
        <dbReference type="Pfam" id="PF02114"/>
    </source>
</evidence>